<dbReference type="KEGG" id="mmaa:FR932_06910"/>
<reference evidence="2 3" key="1">
    <citation type="submission" date="2019-09" db="EMBL/GenBank/DDBJ databases">
        <title>Hybrid Assembly of the complete Genome of the Deep-Sea Bacterium Moritella marina from long Nanopore and Illumina reads.</title>
        <authorList>
            <person name="Magin S."/>
            <person name="Georgoulis A."/>
            <person name="Papadimitriou K."/>
            <person name="Iliakis G."/>
            <person name="Vorgias C.E."/>
        </authorList>
    </citation>
    <scope>NUCLEOTIDE SEQUENCE [LARGE SCALE GENOMIC DNA]</scope>
    <source>
        <strain evidence="2 3">MP-1</strain>
    </source>
</reference>
<evidence type="ECO:0008006" key="4">
    <source>
        <dbReference type="Google" id="ProtNLM"/>
    </source>
</evidence>
<feature type="coiled-coil region" evidence="1">
    <location>
        <begin position="496"/>
        <end position="523"/>
    </location>
</feature>
<evidence type="ECO:0000313" key="3">
    <source>
        <dbReference type="Proteomes" id="UP000327424"/>
    </source>
</evidence>
<sequence length="676" mass="78025">MGNIFFKEITKKKGLKTPTDRLFDIDKWHEVWTRVEGLATEQDKMIYNAGIIIDELLTEIRSNLKFMYENEIPKVSYKELLMAYISLTNRDRSVISNSMTELSGVHADVHSITMNNNMMGNDITIQEMSDAAVDGMESAIKTSLMNKNKKITSSENPIDIVDFIIKESSLSQLYSIYSGYWNAFLWNGYELTELDKKNKIFSFKQPKCKYEIGFMASQIRKSKLVAHSFSIIGNPNVINKFDDDKYIIIEKRGRIKSVKVSSISNAPEQVRYTNADWRVQTLDLEDNLPKELLNQEFENGFTIFEVLDVFRCLILLSSYYHDKYPKKDGFDNLKKLLEFCPKIQKSKLSLALQNATGYPIEKIKIILQFIEFKGARGEDLWCHPIVSISESEYALITSALLTPVMIRVVEHWFVKLNITLQGKGKTYEKNIIHPLNHNILLNCYIDDYDKAISGDVKSDSGVEDIDLLVRVGETILIGEAKSIVTTDSPISQYRTINILKHAAKQAKRKAKFVEDNIESVFKNLGWFFDKSKKYTFTKCILNSGRMYVGSEIDDVPVCDEKIINKYFEENIIPLISSYNDKNKVEHLAWFKLYDDFHELQTNLNTYLCNPPQISERNFIYNDQKLPCLSNASYKIITKRLIPDDLRAQDLLNAKYVFPLETVDDVDEKIKMFDLSV</sequence>
<dbReference type="OrthoDB" id="6737158at2"/>
<evidence type="ECO:0000256" key="1">
    <source>
        <dbReference type="SAM" id="Coils"/>
    </source>
</evidence>
<keyword evidence="1" id="KW-0175">Coiled coil</keyword>
<evidence type="ECO:0000313" key="2">
    <source>
        <dbReference type="EMBL" id="QFI37589.1"/>
    </source>
</evidence>
<dbReference type="EMBL" id="CP044399">
    <property type="protein sequence ID" value="QFI37589.1"/>
    <property type="molecule type" value="Genomic_DNA"/>
</dbReference>
<proteinExistence type="predicted"/>
<dbReference type="AlphaFoldDB" id="A0A5J6WHJ6"/>
<gene>
    <name evidence="2" type="ORF">FR932_06910</name>
</gene>
<dbReference type="Proteomes" id="UP000327424">
    <property type="component" value="Chromosome"/>
</dbReference>
<dbReference type="RefSeq" id="WP_019440188.1">
    <property type="nucleotide sequence ID" value="NZ_ALOE01000006.1"/>
</dbReference>
<protein>
    <recommendedName>
        <fullName evidence="4">NERD domain-containing protein</fullName>
    </recommendedName>
</protein>
<name>A0A5J6WHJ6_MORMI</name>
<organism evidence="2 3">
    <name type="scientific">Moritella marina ATCC 15381</name>
    <dbReference type="NCBI Taxonomy" id="1202962"/>
    <lineage>
        <taxon>Bacteria</taxon>
        <taxon>Pseudomonadati</taxon>
        <taxon>Pseudomonadota</taxon>
        <taxon>Gammaproteobacteria</taxon>
        <taxon>Alteromonadales</taxon>
        <taxon>Moritellaceae</taxon>
        <taxon>Moritella</taxon>
    </lineage>
</organism>
<accession>A0A5J6WHJ6</accession>
<keyword evidence="3" id="KW-1185">Reference proteome</keyword>